<sequence>MNVLAVALADDTQRFIKGYAPKGARLFLRPNLEVMRIAALLRPGDRLRYLDERVESAEQPDHDLCLVHIGLGQRDRGRELLHNWTTGAGTPVFFGPQVTSWREAAPAWARPRVVGDITNIWPQLRADAESGRLRPVYVATEIPGYTSPRQVGVNFEMDSAGQTIQFARGCFCPEPVRRLCTEHLYYGRNRMMRSPEEIVGEVITLPGKRIQLLDDDVAAAPDYYQELFTRLRDHRRQWIVNASERLFEQPRLIRLLSKAGTKIVYLDESFLLGKLRRAADSHRLTHQLYRRVKSLQANKMLVGARLVMPLEPSTPPDYDRIATLLRQIDLDFIEPRFLRPDGSLAQVVYRPTITSAEPAWLKYRFYSMGTIADRMLRRPRRVGFFTTAVYLLPYSAAYRQNLLEELP</sequence>
<evidence type="ECO:0000256" key="2">
    <source>
        <dbReference type="ARBA" id="ARBA00022691"/>
    </source>
</evidence>
<evidence type="ECO:0000313" key="6">
    <source>
        <dbReference type="EMBL" id="MBM3330664.1"/>
    </source>
</evidence>
<evidence type="ECO:0000313" key="7">
    <source>
        <dbReference type="Proteomes" id="UP000779900"/>
    </source>
</evidence>
<keyword evidence="4" id="KW-0408">Iron</keyword>
<keyword evidence="3" id="KW-0479">Metal-binding</keyword>
<proteinExistence type="predicted"/>
<dbReference type="AlphaFoldDB" id="A0A937XE78"/>
<organism evidence="6 7">
    <name type="scientific">candidate division WOR-3 bacterium</name>
    <dbReference type="NCBI Taxonomy" id="2052148"/>
    <lineage>
        <taxon>Bacteria</taxon>
        <taxon>Bacteria division WOR-3</taxon>
    </lineage>
</organism>
<dbReference type="Proteomes" id="UP000779900">
    <property type="component" value="Unassembled WGS sequence"/>
</dbReference>
<accession>A0A937XE78</accession>
<dbReference type="GO" id="GO:0051536">
    <property type="term" value="F:iron-sulfur cluster binding"/>
    <property type="evidence" value="ECO:0007669"/>
    <property type="project" value="UniProtKB-KW"/>
</dbReference>
<evidence type="ECO:0000256" key="5">
    <source>
        <dbReference type="ARBA" id="ARBA00023014"/>
    </source>
</evidence>
<evidence type="ECO:0000256" key="1">
    <source>
        <dbReference type="ARBA" id="ARBA00001966"/>
    </source>
</evidence>
<dbReference type="PANTHER" id="PTHR43409">
    <property type="entry name" value="ANAEROBIC MAGNESIUM-PROTOPORPHYRIN IX MONOMETHYL ESTER CYCLASE-RELATED"/>
    <property type="match status" value="1"/>
</dbReference>
<comment type="caution">
    <text evidence="6">The sequence shown here is derived from an EMBL/GenBank/DDBJ whole genome shotgun (WGS) entry which is preliminary data.</text>
</comment>
<evidence type="ECO:0000256" key="4">
    <source>
        <dbReference type="ARBA" id="ARBA00023004"/>
    </source>
</evidence>
<keyword evidence="2" id="KW-0949">S-adenosyl-L-methionine</keyword>
<dbReference type="InterPro" id="IPR051198">
    <property type="entry name" value="BchE-like"/>
</dbReference>
<name>A0A937XE78_UNCW3</name>
<protein>
    <recommendedName>
        <fullName evidence="8">Radical SAM protein</fullName>
    </recommendedName>
</protein>
<keyword evidence="5" id="KW-0411">Iron-sulfur</keyword>
<dbReference type="GO" id="GO:0046872">
    <property type="term" value="F:metal ion binding"/>
    <property type="evidence" value="ECO:0007669"/>
    <property type="project" value="UniProtKB-KW"/>
</dbReference>
<gene>
    <name evidence="6" type="ORF">FJY68_02280</name>
</gene>
<dbReference type="GO" id="GO:0005829">
    <property type="term" value="C:cytosol"/>
    <property type="evidence" value="ECO:0007669"/>
    <property type="project" value="TreeGrafter"/>
</dbReference>
<reference evidence="6" key="1">
    <citation type="submission" date="2019-03" db="EMBL/GenBank/DDBJ databases">
        <title>Lake Tanganyika Metagenome-Assembled Genomes (MAGs).</title>
        <authorList>
            <person name="Tran P."/>
        </authorList>
    </citation>
    <scope>NUCLEOTIDE SEQUENCE</scope>
    <source>
        <strain evidence="6">K_DeepCast_150m_m2_040</strain>
    </source>
</reference>
<dbReference type="EMBL" id="VGIR01000008">
    <property type="protein sequence ID" value="MBM3330664.1"/>
    <property type="molecule type" value="Genomic_DNA"/>
</dbReference>
<dbReference type="PANTHER" id="PTHR43409:SF7">
    <property type="entry name" value="BLL1977 PROTEIN"/>
    <property type="match status" value="1"/>
</dbReference>
<comment type="cofactor">
    <cofactor evidence="1">
        <name>[4Fe-4S] cluster</name>
        <dbReference type="ChEBI" id="CHEBI:49883"/>
    </cofactor>
</comment>
<evidence type="ECO:0000256" key="3">
    <source>
        <dbReference type="ARBA" id="ARBA00022723"/>
    </source>
</evidence>
<evidence type="ECO:0008006" key="8">
    <source>
        <dbReference type="Google" id="ProtNLM"/>
    </source>
</evidence>